<comment type="caution">
    <text evidence="1">The sequence shown here is derived from an EMBL/GenBank/DDBJ whole genome shotgun (WGS) entry which is preliminary data.</text>
</comment>
<gene>
    <name evidence="1" type="ORF">ACFQDM_11740</name>
</gene>
<dbReference type="Proteomes" id="UP001596303">
    <property type="component" value="Unassembled WGS sequence"/>
</dbReference>
<keyword evidence="2" id="KW-1185">Reference proteome</keyword>
<evidence type="ECO:0008006" key="3">
    <source>
        <dbReference type="Google" id="ProtNLM"/>
    </source>
</evidence>
<name>A0ABW1SBK2_9PROT</name>
<accession>A0ABW1SBK2</accession>
<proteinExistence type="predicted"/>
<evidence type="ECO:0000313" key="1">
    <source>
        <dbReference type="EMBL" id="MFC6198758.1"/>
    </source>
</evidence>
<organism evidence="1 2">
    <name type="scientific">Ponticaulis profundi</name>
    <dbReference type="NCBI Taxonomy" id="2665222"/>
    <lineage>
        <taxon>Bacteria</taxon>
        <taxon>Pseudomonadati</taxon>
        <taxon>Pseudomonadota</taxon>
        <taxon>Alphaproteobacteria</taxon>
        <taxon>Hyphomonadales</taxon>
        <taxon>Hyphomonadaceae</taxon>
        <taxon>Ponticaulis</taxon>
    </lineage>
</organism>
<reference evidence="2" key="1">
    <citation type="journal article" date="2019" name="Int. J. Syst. Evol. Microbiol.">
        <title>The Global Catalogue of Microorganisms (GCM) 10K type strain sequencing project: providing services to taxonomists for standard genome sequencing and annotation.</title>
        <authorList>
            <consortium name="The Broad Institute Genomics Platform"/>
            <consortium name="The Broad Institute Genome Sequencing Center for Infectious Disease"/>
            <person name="Wu L."/>
            <person name="Ma J."/>
        </authorList>
    </citation>
    <scope>NUCLEOTIDE SEQUENCE [LARGE SCALE GENOMIC DNA]</scope>
    <source>
        <strain evidence="2">CGMCC-1.15741</strain>
    </source>
</reference>
<sequence>MNKLKHTDTIEKTDWVSRQRYERERQARMDVEAVLQRRSRELHEAREALRKSLHRERKIARLQSQFIRMAGRELDTLMLSIDATSARIARNTQSQNAGWIRNKCMSIQTTVTRVRVIIERTLHMADEQQLNRD</sequence>
<evidence type="ECO:0000313" key="2">
    <source>
        <dbReference type="Proteomes" id="UP001596303"/>
    </source>
</evidence>
<dbReference type="RefSeq" id="WP_377379255.1">
    <property type="nucleotide sequence ID" value="NZ_JBHSSW010000013.1"/>
</dbReference>
<dbReference type="EMBL" id="JBHSSW010000013">
    <property type="protein sequence ID" value="MFC6198758.1"/>
    <property type="molecule type" value="Genomic_DNA"/>
</dbReference>
<protein>
    <recommendedName>
        <fullName evidence="3">Tektin</fullName>
    </recommendedName>
</protein>